<dbReference type="RefSeq" id="XP_016641363.1">
    <property type="nucleotide sequence ID" value="XM_016789536.1"/>
</dbReference>
<feature type="region of interest" description="Disordered" evidence="3">
    <location>
        <begin position="479"/>
        <end position="540"/>
    </location>
</feature>
<gene>
    <name evidence="6" type="ORF">SAPIO_CDS7732</name>
</gene>
<dbReference type="PROSITE" id="PS50102">
    <property type="entry name" value="RRM"/>
    <property type="match status" value="1"/>
</dbReference>
<dbReference type="InterPro" id="IPR002075">
    <property type="entry name" value="NTF2_dom"/>
</dbReference>
<dbReference type="PANTHER" id="PTHR10693">
    <property type="entry name" value="RAS GTPASE-ACTIVATING PROTEIN-BINDING PROTEIN"/>
    <property type="match status" value="1"/>
</dbReference>
<dbReference type="CDD" id="cd00780">
    <property type="entry name" value="NTF2"/>
    <property type="match status" value="1"/>
</dbReference>
<dbReference type="Pfam" id="PF00076">
    <property type="entry name" value="RRM_1"/>
    <property type="match status" value="1"/>
</dbReference>
<dbReference type="AlphaFoldDB" id="A0A084G2K2"/>
<dbReference type="InterPro" id="IPR039539">
    <property type="entry name" value="Ras_GTPase_bind_prot"/>
</dbReference>
<dbReference type="InterPro" id="IPR000504">
    <property type="entry name" value="RRM_dom"/>
</dbReference>
<dbReference type="SUPFAM" id="SSF54928">
    <property type="entry name" value="RNA-binding domain, RBD"/>
    <property type="match status" value="1"/>
</dbReference>
<dbReference type="OMA" id="RPRGNAY"/>
<dbReference type="SMART" id="SM00360">
    <property type="entry name" value="RRM"/>
    <property type="match status" value="1"/>
</dbReference>
<evidence type="ECO:0000313" key="6">
    <source>
        <dbReference type="EMBL" id="KEZ41564.1"/>
    </source>
</evidence>
<feature type="compositionally biased region" description="Acidic residues" evidence="3">
    <location>
        <begin position="190"/>
        <end position="205"/>
    </location>
</feature>
<dbReference type="GO" id="GO:0003729">
    <property type="term" value="F:mRNA binding"/>
    <property type="evidence" value="ECO:0007669"/>
    <property type="project" value="TreeGrafter"/>
</dbReference>
<feature type="compositionally biased region" description="Polar residues" evidence="3">
    <location>
        <begin position="371"/>
        <end position="385"/>
    </location>
</feature>
<dbReference type="InterPro" id="IPR018222">
    <property type="entry name" value="Nuclear_transport_factor_2_euk"/>
</dbReference>
<dbReference type="Gene3D" id="3.10.450.50">
    <property type="match status" value="1"/>
</dbReference>
<feature type="domain" description="RRM" evidence="4">
    <location>
        <begin position="405"/>
        <end position="476"/>
    </location>
</feature>
<feature type="compositionally biased region" description="Acidic residues" evidence="3">
    <location>
        <begin position="255"/>
        <end position="266"/>
    </location>
</feature>
<dbReference type="GO" id="GO:0016579">
    <property type="term" value="P:protein deubiquitination"/>
    <property type="evidence" value="ECO:0007669"/>
    <property type="project" value="TreeGrafter"/>
</dbReference>
<dbReference type="InterPro" id="IPR035979">
    <property type="entry name" value="RBD_domain_sf"/>
</dbReference>
<evidence type="ECO:0000259" key="4">
    <source>
        <dbReference type="PROSITE" id="PS50102"/>
    </source>
</evidence>
<feature type="compositionally biased region" description="Basic and acidic residues" evidence="3">
    <location>
        <begin position="232"/>
        <end position="251"/>
    </location>
</feature>
<evidence type="ECO:0000259" key="5">
    <source>
        <dbReference type="PROSITE" id="PS50177"/>
    </source>
</evidence>
<feature type="compositionally biased region" description="Low complexity" evidence="3">
    <location>
        <begin position="283"/>
        <end position="294"/>
    </location>
</feature>
<dbReference type="Gene3D" id="3.30.70.330">
    <property type="match status" value="1"/>
</dbReference>
<dbReference type="EMBL" id="JOWA01000110">
    <property type="protein sequence ID" value="KEZ41564.1"/>
    <property type="molecule type" value="Genomic_DNA"/>
</dbReference>
<keyword evidence="7" id="KW-1185">Reference proteome</keyword>
<comment type="caution">
    <text evidence="6">The sequence shown here is derived from an EMBL/GenBank/DDBJ whole genome shotgun (WGS) entry which is preliminary data.</text>
</comment>
<feature type="region of interest" description="Disordered" evidence="3">
    <location>
        <begin position="1"/>
        <end position="29"/>
    </location>
</feature>
<feature type="compositionally biased region" description="Low complexity" evidence="3">
    <location>
        <begin position="327"/>
        <end position="361"/>
    </location>
</feature>
<keyword evidence="1 2" id="KW-0694">RNA-binding</keyword>
<dbReference type="Pfam" id="PF02136">
    <property type="entry name" value="NTF2"/>
    <property type="match status" value="1"/>
</dbReference>
<dbReference type="Proteomes" id="UP000028545">
    <property type="component" value="Unassembled WGS sequence"/>
</dbReference>
<feature type="region of interest" description="Disordered" evidence="3">
    <location>
        <begin position="190"/>
        <end position="403"/>
    </location>
</feature>
<dbReference type="SUPFAM" id="SSF54427">
    <property type="entry name" value="NTF2-like"/>
    <property type="match status" value="1"/>
</dbReference>
<dbReference type="GeneID" id="27726804"/>
<protein>
    <submittedName>
        <fullName evidence="6">Putative ntf2 and rrm domain-containing protein</fullName>
    </submittedName>
</protein>
<dbReference type="OrthoDB" id="339151at2759"/>
<evidence type="ECO:0000313" key="7">
    <source>
        <dbReference type="Proteomes" id="UP000028545"/>
    </source>
</evidence>
<feature type="compositionally biased region" description="Basic and acidic residues" evidence="3">
    <location>
        <begin position="267"/>
        <end position="276"/>
    </location>
</feature>
<dbReference type="GO" id="GO:1990861">
    <property type="term" value="C:Ubp3-Bre5 deubiquitination complex"/>
    <property type="evidence" value="ECO:0007669"/>
    <property type="project" value="TreeGrafter"/>
</dbReference>
<dbReference type="CDD" id="cd00590">
    <property type="entry name" value="RRM_SF"/>
    <property type="match status" value="1"/>
</dbReference>
<organism evidence="6 7">
    <name type="scientific">Pseudallescheria apiosperma</name>
    <name type="common">Scedosporium apiospermum</name>
    <dbReference type="NCBI Taxonomy" id="563466"/>
    <lineage>
        <taxon>Eukaryota</taxon>
        <taxon>Fungi</taxon>
        <taxon>Dikarya</taxon>
        <taxon>Ascomycota</taxon>
        <taxon>Pezizomycotina</taxon>
        <taxon>Sordariomycetes</taxon>
        <taxon>Hypocreomycetidae</taxon>
        <taxon>Microascales</taxon>
        <taxon>Microascaceae</taxon>
        <taxon>Scedosporium</taxon>
    </lineage>
</organism>
<feature type="domain" description="NTF2" evidence="5">
    <location>
        <begin position="37"/>
        <end position="154"/>
    </location>
</feature>
<accession>A0A084G2K2</accession>
<evidence type="ECO:0000256" key="2">
    <source>
        <dbReference type="PROSITE-ProRule" id="PRU00176"/>
    </source>
</evidence>
<reference evidence="6 7" key="1">
    <citation type="journal article" date="2014" name="Genome Announc.">
        <title>Draft genome sequence of the pathogenic fungus Scedosporium apiospermum.</title>
        <authorList>
            <person name="Vandeputte P."/>
            <person name="Ghamrawi S."/>
            <person name="Rechenmann M."/>
            <person name="Iltis A."/>
            <person name="Giraud S."/>
            <person name="Fleury M."/>
            <person name="Thornton C."/>
            <person name="Delhaes L."/>
            <person name="Meyer W."/>
            <person name="Papon N."/>
            <person name="Bouchara J.P."/>
        </authorList>
    </citation>
    <scope>NUCLEOTIDE SEQUENCE [LARGE SCALE GENOMIC DNA]</scope>
    <source>
        <strain evidence="6 7">IHEM 14462</strain>
    </source>
</reference>
<dbReference type="PROSITE" id="PS50177">
    <property type="entry name" value="NTF2_DOMAIN"/>
    <property type="match status" value="1"/>
</dbReference>
<dbReference type="KEGG" id="sapo:SAPIO_CDS7732"/>
<dbReference type="InterPro" id="IPR032710">
    <property type="entry name" value="NTF2-like_dom_sf"/>
</dbReference>
<dbReference type="GO" id="GO:1990904">
    <property type="term" value="C:ribonucleoprotein complex"/>
    <property type="evidence" value="ECO:0007669"/>
    <property type="project" value="TreeGrafter"/>
</dbReference>
<dbReference type="FunFam" id="3.10.450.50:FF:000003">
    <property type="entry name" value="Nuclear transport factor 2 family protein"/>
    <property type="match status" value="1"/>
</dbReference>
<dbReference type="GO" id="GO:0034517">
    <property type="term" value="P:ribophagy"/>
    <property type="evidence" value="ECO:0007669"/>
    <property type="project" value="TreeGrafter"/>
</dbReference>
<dbReference type="PANTHER" id="PTHR10693:SF20">
    <property type="entry name" value="AT27578P"/>
    <property type="match status" value="1"/>
</dbReference>
<evidence type="ECO:0000256" key="1">
    <source>
        <dbReference type="ARBA" id="ARBA00022884"/>
    </source>
</evidence>
<dbReference type="HOGENOM" id="CLU_022209_2_0_1"/>
<dbReference type="VEuPathDB" id="FungiDB:SAPIO_CDS7732"/>
<dbReference type="InterPro" id="IPR012677">
    <property type="entry name" value="Nucleotide-bd_a/b_plait_sf"/>
</dbReference>
<dbReference type="GO" id="GO:0005829">
    <property type="term" value="C:cytosol"/>
    <property type="evidence" value="ECO:0007669"/>
    <property type="project" value="TreeGrafter"/>
</dbReference>
<sequence length="540" mass="57059">MATTNGNLHSQDYTPSNEASEQIQSSSSNHDLTKDEVGWYFVEQYYTTLSKNPDKLHLFYGKRSQFVFGEEAEVANISVGRPAIKERIKELDFQECKVRVSNVDSLASSQDTILIQVIGETSNKKSEEPRKFVQTFVLAKQPSGYFVLNDIWRYINDEDEEAAEPAQEPEATEQQTAAVAEVPAVVEAAAEEPAEAGEAKEEADETPAALEAESVDKKLEEVAEAEAAAETVAKEAPVEAPKAEVAPKVEASEPAADEESVSEEAAEEKAPEKPKEPAPTPAVPSAKAPAAAAPAPAPEPEKPVPAKPLTWASRLAAAAGPRPPVALPKTATPPAATQARAPAAAAVPKAAAAPAPQRTEPTPAPAPAAAQESTSSGNEWQTAGSDSKRQNRPQSMIAQSEDKGTLGYVKYVTEKVRDVELRAALSRYGDLTYFDINRDKNCAFVEFATPEGYKAAVAANPHVVNGENIVVEQRRPKSTAYGGAQYAANRGSASGRGGRGRYDGSRSGSQGGPKAPFGSQTRGRGGAAARGKGPSQSANA</sequence>
<proteinExistence type="predicted"/>
<name>A0A084G2K2_PSEDA</name>
<evidence type="ECO:0000256" key="3">
    <source>
        <dbReference type="SAM" id="MobiDB-lite"/>
    </source>
</evidence>